<organism evidence="1 2">
    <name type="scientific">Racocetra persica</name>
    <dbReference type="NCBI Taxonomy" id="160502"/>
    <lineage>
        <taxon>Eukaryota</taxon>
        <taxon>Fungi</taxon>
        <taxon>Fungi incertae sedis</taxon>
        <taxon>Mucoromycota</taxon>
        <taxon>Glomeromycotina</taxon>
        <taxon>Glomeromycetes</taxon>
        <taxon>Diversisporales</taxon>
        <taxon>Gigasporaceae</taxon>
        <taxon>Racocetra</taxon>
    </lineage>
</organism>
<comment type="caution">
    <text evidence="1">The sequence shown here is derived from an EMBL/GenBank/DDBJ whole genome shotgun (WGS) entry which is preliminary data.</text>
</comment>
<protein>
    <submittedName>
        <fullName evidence="1">10437_t:CDS:1</fullName>
    </submittedName>
</protein>
<feature type="non-terminal residue" evidence="1">
    <location>
        <position position="1"/>
    </location>
</feature>
<proteinExistence type="predicted"/>
<feature type="non-terminal residue" evidence="1">
    <location>
        <position position="94"/>
    </location>
</feature>
<name>A0ACA9SS93_9GLOM</name>
<keyword evidence="2" id="KW-1185">Reference proteome</keyword>
<dbReference type="Proteomes" id="UP000789920">
    <property type="component" value="Unassembled WGS sequence"/>
</dbReference>
<accession>A0ACA9SS93</accession>
<evidence type="ECO:0000313" key="2">
    <source>
        <dbReference type="Proteomes" id="UP000789920"/>
    </source>
</evidence>
<evidence type="ECO:0000313" key="1">
    <source>
        <dbReference type="EMBL" id="CAG8844870.1"/>
    </source>
</evidence>
<reference evidence="1" key="1">
    <citation type="submission" date="2021-06" db="EMBL/GenBank/DDBJ databases">
        <authorList>
            <person name="Kallberg Y."/>
            <person name="Tangrot J."/>
            <person name="Rosling A."/>
        </authorList>
    </citation>
    <scope>NUCLEOTIDE SEQUENCE</scope>
    <source>
        <strain evidence="1">MA461A</strain>
    </source>
</reference>
<gene>
    <name evidence="1" type="ORF">RPERSI_LOCUS33397</name>
</gene>
<dbReference type="EMBL" id="CAJVQC010144368">
    <property type="protein sequence ID" value="CAG8844870.1"/>
    <property type="molecule type" value="Genomic_DNA"/>
</dbReference>
<sequence length="94" mass="10732">HKILIQEFLQVAHLSPSTKHDESARNLLEMEKVIKHEIEEISGKIYVEVESKTTPGQYNDKLEVLVGSENEDDISNESNKDTDSESNNYNNNDD</sequence>